<evidence type="ECO:0000313" key="12">
    <source>
        <dbReference type="Proteomes" id="UP000241436"/>
    </source>
</evidence>
<evidence type="ECO:0000259" key="10">
    <source>
        <dbReference type="PROSITE" id="PS50929"/>
    </source>
</evidence>
<dbReference type="PANTHER" id="PTHR24221:SF654">
    <property type="entry name" value="ATP-BINDING CASSETTE SUB-FAMILY B MEMBER 6"/>
    <property type="match status" value="1"/>
</dbReference>
<dbReference type="SUPFAM" id="SSF90123">
    <property type="entry name" value="ABC transporter transmembrane region"/>
    <property type="match status" value="1"/>
</dbReference>
<evidence type="ECO:0000256" key="1">
    <source>
        <dbReference type="ARBA" id="ARBA00004651"/>
    </source>
</evidence>
<evidence type="ECO:0000256" key="6">
    <source>
        <dbReference type="ARBA" id="ARBA00022989"/>
    </source>
</evidence>
<dbReference type="PROSITE" id="PS50893">
    <property type="entry name" value="ABC_TRANSPORTER_2"/>
    <property type="match status" value="1"/>
</dbReference>
<dbReference type="OrthoDB" id="9780296at2"/>
<evidence type="ECO:0000256" key="8">
    <source>
        <dbReference type="SAM" id="Phobius"/>
    </source>
</evidence>
<evidence type="ECO:0000256" key="5">
    <source>
        <dbReference type="ARBA" id="ARBA00022840"/>
    </source>
</evidence>
<dbReference type="InterPro" id="IPR039421">
    <property type="entry name" value="Type_1_exporter"/>
</dbReference>
<feature type="transmembrane region" description="Helical" evidence="8">
    <location>
        <begin position="21"/>
        <end position="41"/>
    </location>
</feature>
<organism evidence="11 12">
    <name type="scientific">Candidatus Methylomirabilis limnetica</name>
    <dbReference type="NCBI Taxonomy" id="2033718"/>
    <lineage>
        <taxon>Bacteria</taxon>
        <taxon>Candidatus Methylomirabilota</taxon>
        <taxon>Candidatus Methylomirabilia</taxon>
        <taxon>Candidatus Methylomirabilales</taxon>
        <taxon>Candidatus Methylomirabilaceae</taxon>
        <taxon>Candidatus Methylomirabilis</taxon>
    </lineage>
</organism>
<dbReference type="PROSITE" id="PS00211">
    <property type="entry name" value="ABC_TRANSPORTER_1"/>
    <property type="match status" value="1"/>
</dbReference>
<dbReference type="GO" id="GO:0034040">
    <property type="term" value="F:ATPase-coupled lipid transmembrane transporter activity"/>
    <property type="evidence" value="ECO:0007669"/>
    <property type="project" value="TreeGrafter"/>
</dbReference>
<dbReference type="Pfam" id="PF00005">
    <property type="entry name" value="ABC_tran"/>
    <property type="match status" value="1"/>
</dbReference>
<dbReference type="GO" id="GO:0016887">
    <property type="term" value="F:ATP hydrolysis activity"/>
    <property type="evidence" value="ECO:0007669"/>
    <property type="project" value="InterPro"/>
</dbReference>
<evidence type="ECO:0000256" key="7">
    <source>
        <dbReference type="ARBA" id="ARBA00023136"/>
    </source>
</evidence>
<reference evidence="12" key="2">
    <citation type="journal article" date="2018" name="Environ. Microbiol.">
        <title>Bloom of a denitrifying methanotroph, 'Candidatus Methylomirabilis limnetica', in a deep stratified lake.</title>
        <authorList>
            <person name="Graf J.S."/>
            <person name="Mayr M.J."/>
            <person name="Marchant H.K."/>
            <person name="Tienken D."/>
            <person name="Hach P.F."/>
            <person name="Brand A."/>
            <person name="Schubert C.J."/>
            <person name="Kuypers M.M."/>
            <person name="Milucka J."/>
        </authorList>
    </citation>
    <scope>NUCLEOTIDE SEQUENCE [LARGE SCALE GENOMIC DNA]</scope>
    <source>
        <strain evidence="12">Zug</strain>
    </source>
</reference>
<dbReference type="EMBL" id="NVQC01000022">
    <property type="protein sequence ID" value="PTL35840.1"/>
    <property type="molecule type" value="Genomic_DNA"/>
</dbReference>
<dbReference type="FunFam" id="3.40.50.300:FF:000287">
    <property type="entry name" value="Multidrug ABC transporter ATP-binding protein"/>
    <property type="match status" value="1"/>
</dbReference>
<proteinExistence type="predicted"/>
<evidence type="ECO:0000313" key="11">
    <source>
        <dbReference type="EMBL" id="PTL35840.1"/>
    </source>
</evidence>
<dbReference type="GO" id="GO:0140359">
    <property type="term" value="F:ABC-type transporter activity"/>
    <property type="evidence" value="ECO:0007669"/>
    <property type="project" value="InterPro"/>
</dbReference>
<dbReference type="PANTHER" id="PTHR24221">
    <property type="entry name" value="ATP-BINDING CASSETTE SUB-FAMILY B"/>
    <property type="match status" value="1"/>
</dbReference>
<evidence type="ECO:0000259" key="9">
    <source>
        <dbReference type="PROSITE" id="PS50893"/>
    </source>
</evidence>
<dbReference type="PROSITE" id="PS50929">
    <property type="entry name" value="ABC_TM1F"/>
    <property type="match status" value="1"/>
</dbReference>
<keyword evidence="12" id="KW-1185">Reference proteome</keyword>
<evidence type="ECO:0000256" key="2">
    <source>
        <dbReference type="ARBA" id="ARBA00022448"/>
    </source>
</evidence>
<sequence>MQTPLQQFLRVLRYAYPYRARVILAIASLVLIAILNAVSIGSLQPIFDGLFAAEGGVAGISLPDPIRAVLGQRLVQLQTLLQAHRINILTFIGGALFLVFLAKGVLLYIQQLQLRYVAEGIQRDIRNSLYAHLHVLSLGFFTRRSTGEIMSRLNSDVESLGDASTELFRNALREPFNIIGLIVLLFLIKWQLALLSLLVLPVAILPIVKFGSKIRRRGTLVQEGRAELNTILQETISGVRIVKAFGMEEYERRRYRHASERVFKAVIRIVKVDALTSPVLEVLGSVGIVVAIWVGGYLVLSKSLTPGAFMAFLGALTSLYQPVKRISQINNNIQRGMAGAVRVFELMDLRSDLVERSDAVTLPRMQEGVRFHNVSFAYDPDRTVLHGISFGAKLGEIVAVVGSSGTGKSTMVNLIPRFYDPTEGLIAIDGVDITLATLSSLRAQMGIVTQETILFDDTIFNNIAYGQRDVDPGLVVEAARIANAEEFIQALPAQYETRIGERGVRLSGGEKQRIAIARAILKNPPILILDEATSALDAESERLVQEALDRLMQNRTTFVIAHRLSTVIRADKILVLDGGCCVEQGTHAELMAQGGVYCRLVTTQVFRLKTED</sequence>
<dbReference type="InterPro" id="IPR036640">
    <property type="entry name" value="ABC1_TM_sf"/>
</dbReference>
<keyword evidence="3 8" id="KW-0812">Transmembrane</keyword>
<evidence type="ECO:0000256" key="3">
    <source>
        <dbReference type="ARBA" id="ARBA00022692"/>
    </source>
</evidence>
<comment type="caution">
    <text evidence="11">The sequence shown here is derived from an EMBL/GenBank/DDBJ whole genome shotgun (WGS) entry which is preliminary data.</text>
</comment>
<protein>
    <recommendedName>
        <fullName evidence="13">ABC transporter permease</fullName>
    </recommendedName>
</protein>
<evidence type="ECO:0008006" key="13">
    <source>
        <dbReference type="Google" id="ProtNLM"/>
    </source>
</evidence>
<dbReference type="AlphaFoldDB" id="A0A2T4TXN2"/>
<comment type="subcellular location">
    <subcellularLocation>
        <location evidence="1">Cell membrane</location>
        <topology evidence="1">Multi-pass membrane protein</topology>
    </subcellularLocation>
</comment>
<dbReference type="InterPro" id="IPR003439">
    <property type="entry name" value="ABC_transporter-like_ATP-bd"/>
</dbReference>
<dbReference type="SMART" id="SM00382">
    <property type="entry name" value="AAA"/>
    <property type="match status" value="1"/>
</dbReference>
<accession>A0A2T4TXN2</accession>
<dbReference type="SUPFAM" id="SSF52540">
    <property type="entry name" value="P-loop containing nucleoside triphosphate hydrolases"/>
    <property type="match status" value="1"/>
</dbReference>
<dbReference type="Gene3D" id="3.40.50.300">
    <property type="entry name" value="P-loop containing nucleotide triphosphate hydrolases"/>
    <property type="match status" value="1"/>
</dbReference>
<dbReference type="Proteomes" id="UP000241436">
    <property type="component" value="Unassembled WGS sequence"/>
</dbReference>
<dbReference type="InterPro" id="IPR027417">
    <property type="entry name" value="P-loop_NTPase"/>
</dbReference>
<gene>
    <name evidence="11" type="ORF">CLG94_08795</name>
</gene>
<dbReference type="InterPro" id="IPR003593">
    <property type="entry name" value="AAA+_ATPase"/>
</dbReference>
<feature type="domain" description="ABC transmembrane type-1" evidence="10">
    <location>
        <begin position="23"/>
        <end position="335"/>
    </location>
</feature>
<keyword evidence="7 8" id="KW-0472">Membrane</keyword>
<dbReference type="CDD" id="cd18552">
    <property type="entry name" value="ABC_6TM_MsbA_like"/>
    <property type="match status" value="1"/>
</dbReference>
<keyword evidence="5" id="KW-0067">ATP-binding</keyword>
<keyword evidence="4" id="KW-0547">Nucleotide-binding</keyword>
<keyword evidence="2" id="KW-0813">Transport</keyword>
<dbReference type="InterPro" id="IPR017871">
    <property type="entry name" value="ABC_transporter-like_CS"/>
</dbReference>
<dbReference type="InterPro" id="IPR011527">
    <property type="entry name" value="ABC1_TM_dom"/>
</dbReference>
<keyword evidence="6 8" id="KW-1133">Transmembrane helix</keyword>
<dbReference type="RefSeq" id="WP_107562703.1">
    <property type="nucleotide sequence ID" value="NZ_NVQC01000022.1"/>
</dbReference>
<name>A0A2T4TXN2_9BACT</name>
<dbReference type="Pfam" id="PF00664">
    <property type="entry name" value="ABC_membrane"/>
    <property type="match status" value="1"/>
</dbReference>
<reference evidence="11 12" key="1">
    <citation type="submission" date="2017-09" db="EMBL/GenBank/DDBJ databases">
        <title>Bloom of a denitrifying methanotroph, Candidatus Methylomirabilis limnetica, in a deep stratified lake.</title>
        <authorList>
            <person name="Graf J.S."/>
            <person name="Marchant H.K."/>
            <person name="Tienken D."/>
            <person name="Hach P.F."/>
            <person name="Brand A."/>
            <person name="Schubert C.J."/>
            <person name="Kuypers M.M."/>
            <person name="Milucka J."/>
        </authorList>
    </citation>
    <scope>NUCLEOTIDE SEQUENCE [LARGE SCALE GENOMIC DNA]</scope>
    <source>
        <strain evidence="11 12">Zug</strain>
    </source>
</reference>
<feature type="transmembrane region" description="Helical" evidence="8">
    <location>
        <begin position="86"/>
        <end position="109"/>
    </location>
</feature>
<dbReference type="GO" id="GO:0005524">
    <property type="term" value="F:ATP binding"/>
    <property type="evidence" value="ECO:0007669"/>
    <property type="project" value="UniProtKB-KW"/>
</dbReference>
<feature type="transmembrane region" description="Helical" evidence="8">
    <location>
        <begin position="178"/>
        <end position="208"/>
    </location>
</feature>
<dbReference type="GO" id="GO:0005886">
    <property type="term" value="C:plasma membrane"/>
    <property type="evidence" value="ECO:0007669"/>
    <property type="project" value="UniProtKB-SubCell"/>
</dbReference>
<evidence type="ECO:0000256" key="4">
    <source>
        <dbReference type="ARBA" id="ARBA00022741"/>
    </source>
</evidence>
<feature type="domain" description="ABC transporter" evidence="9">
    <location>
        <begin position="369"/>
        <end position="603"/>
    </location>
</feature>
<dbReference type="Gene3D" id="1.20.1560.10">
    <property type="entry name" value="ABC transporter type 1, transmembrane domain"/>
    <property type="match status" value="1"/>
</dbReference>